<proteinExistence type="predicted"/>
<evidence type="ECO:0000313" key="4">
    <source>
        <dbReference type="Proteomes" id="UP000232323"/>
    </source>
</evidence>
<organism evidence="3 4">
    <name type="scientific">Chlamydomonas eustigma</name>
    <dbReference type="NCBI Taxonomy" id="1157962"/>
    <lineage>
        <taxon>Eukaryota</taxon>
        <taxon>Viridiplantae</taxon>
        <taxon>Chlorophyta</taxon>
        <taxon>core chlorophytes</taxon>
        <taxon>Chlorophyceae</taxon>
        <taxon>CS clade</taxon>
        <taxon>Chlamydomonadales</taxon>
        <taxon>Chlamydomonadaceae</taxon>
        <taxon>Chlamydomonas</taxon>
    </lineage>
</organism>
<evidence type="ECO:0000256" key="1">
    <source>
        <dbReference type="SAM" id="MobiDB-lite"/>
    </source>
</evidence>
<dbReference type="PANTHER" id="PTHR47353">
    <property type="entry name" value="THIOREDOXIN-LIKE PROTEIN HCF164, CHLOROPLASTIC"/>
    <property type="match status" value="1"/>
</dbReference>
<feature type="region of interest" description="Disordered" evidence="1">
    <location>
        <begin position="230"/>
        <end position="253"/>
    </location>
</feature>
<dbReference type="Gene3D" id="3.40.30.10">
    <property type="entry name" value="Glutaredoxin"/>
    <property type="match status" value="1"/>
</dbReference>
<name>A0A250XS06_9CHLO</name>
<dbReference type="AlphaFoldDB" id="A0A250XS06"/>
<protein>
    <recommendedName>
        <fullName evidence="2">Thioredoxin domain-containing protein</fullName>
    </recommendedName>
</protein>
<dbReference type="GO" id="GO:0016671">
    <property type="term" value="F:oxidoreductase activity, acting on a sulfur group of donors, disulfide as acceptor"/>
    <property type="evidence" value="ECO:0007669"/>
    <property type="project" value="TreeGrafter"/>
</dbReference>
<reference evidence="3 4" key="1">
    <citation type="submission" date="2017-08" db="EMBL/GenBank/DDBJ databases">
        <title>Acidophilic green algal genome provides insights into adaptation to an acidic environment.</title>
        <authorList>
            <person name="Hirooka S."/>
            <person name="Hirose Y."/>
            <person name="Kanesaki Y."/>
            <person name="Higuchi S."/>
            <person name="Fujiwara T."/>
            <person name="Onuma R."/>
            <person name="Era A."/>
            <person name="Ohbayashi R."/>
            <person name="Uzuka A."/>
            <person name="Nozaki H."/>
            <person name="Yoshikawa H."/>
            <person name="Miyagishima S.Y."/>
        </authorList>
    </citation>
    <scope>NUCLEOTIDE SEQUENCE [LARGE SCALE GENOMIC DNA]</scope>
    <source>
        <strain evidence="3 4">NIES-2499</strain>
    </source>
</reference>
<feature type="region of interest" description="Disordered" evidence="1">
    <location>
        <begin position="40"/>
        <end position="83"/>
    </location>
</feature>
<dbReference type="InterPro" id="IPR013766">
    <property type="entry name" value="Thioredoxin_domain"/>
</dbReference>
<comment type="caution">
    <text evidence="3">The sequence shown here is derived from an EMBL/GenBank/DDBJ whole genome shotgun (WGS) entry which is preliminary data.</text>
</comment>
<dbReference type="PROSITE" id="PS51352">
    <property type="entry name" value="THIOREDOXIN_2"/>
    <property type="match status" value="1"/>
</dbReference>
<dbReference type="Pfam" id="PF00085">
    <property type="entry name" value="Thioredoxin"/>
    <property type="match status" value="1"/>
</dbReference>
<feature type="compositionally biased region" description="Polar residues" evidence="1">
    <location>
        <begin position="232"/>
        <end position="241"/>
    </location>
</feature>
<dbReference type="Proteomes" id="UP000232323">
    <property type="component" value="Unassembled WGS sequence"/>
</dbReference>
<dbReference type="SUPFAM" id="SSF52833">
    <property type="entry name" value="Thioredoxin-like"/>
    <property type="match status" value="1"/>
</dbReference>
<sequence>MMLTSHIDHMLHNSKQSSRLNGYARSRSDCSLPRRFDKFSLTSTRASGPDQHEKPNSMVSSSDRSQTLTASSNASEQSTGNSNTSGGGIALGAVMAAVIAFTAGRLVSGEPSLAMLENQAVPLDVALSNGKPTVMEFYANWCEVCKSLVADEVDVEQKYRQDVNFVMLNIDNSKWAPEVAEYGVNGIPHFVFLDEKAMPIAAAVGKLPKEVLEGNIEAMARGKQLPYLRASGETSSSQASNIKPAAPRPRDHS</sequence>
<dbReference type="InterPro" id="IPR044241">
    <property type="entry name" value="TxlA/HCF164"/>
</dbReference>
<feature type="domain" description="Thioredoxin" evidence="2">
    <location>
        <begin position="92"/>
        <end position="221"/>
    </location>
</feature>
<dbReference type="EMBL" id="BEGY01000178">
    <property type="protein sequence ID" value="GAX85580.1"/>
    <property type="molecule type" value="Genomic_DNA"/>
</dbReference>
<dbReference type="PANTHER" id="PTHR47353:SF1">
    <property type="entry name" value="THIOREDOXIN-LIKE PROTEIN HCF164, CHLOROPLASTIC"/>
    <property type="match status" value="1"/>
</dbReference>
<feature type="compositionally biased region" description="Polar residues" evidence="1">
    <location>
        <begin position="57"/>
        <end position="77"/>
    </location>
</feature>
<dbReference type="InterPro" id="IPR036249">
    <property type="entry name" value="Thioredoxin-like_sf"/>
</dbReference>
<keyword evidence="4" id="KW-1185">Reference proteome</keyword>
<dbReference type="GO" id="GO:0010190">
    <property type="term" value="P:cytochrome b6f complex assembly"/>
    <property type="evidence" value="ECO:0007669"/>
    <property type="project" value="TreeGrafter"/>
</dbReference>
<gene>
    <name evidence="3" type="ORF">CEUSTIGMA_g12995.t1</name>
</gene>
<dbReference type="STRING" id="1157962.A0A250XS06"/>
<accession>A0A250XS06</accession>
<dbReference type="GO" id="GO:0009535">
    <property type="term" value="C:chloroplast thylakoid membrane"/>
    <property type="evidence" value="ECO:0007669"/>
    <property type="project" value="TreeGrafter"/>
</dbReference>
<dbReference type="OrthoDB" id="2121326at2759"/>
<evidence type="ECO:0000313" key="3">
    <source>
        <dbReference type="EMBL" id="GAX85580.1"/>
    </source>
</evidence>
<evidence type="ECO:0000259" key="2">
    <source>
        <dbReference type="PROSITE" id="PS51352"/>
    </source>
</evidence>